<comment type="domain">
    <text evidence="1">The C4-type zinc finger motif is necessary both for its ER three-way tubular junction localization and formation.</text>
</comment>
<feature type="domain" description="Lunapark zinc ribbon" evidence="3">
    <location>
        <begin position="198"/>
        <end position="249"/>
    </location>
</feature>
<evidence type="ECO:0000256" key="1">
    <source>
        <dbReference type="RuleBase" id="RU367073"/>
    </source>
</evidence>
<feature type="region of interest" description="Disordered" evidence="2">
    <location>
        <begin position="169"/>
        <end position="196"/>
    </location>
</feature>
<name>A0A8H4B8C7_MUCCL</name>
<evidence type="ECO:0000313" key="5">
    <source>
        <dbReference type="Proteomes" id="UP000469890"/>
    </source>
</evidence>
<gene>
    <name evidence="4" type="ORF">FB192DRAFT_1400671</name>
</gene>
<dbReference type="GO" id="GO:0071788">
    <property type="term" value="P:endoplasmic reticulum tubular network maintenance"/>
    <property type="evidence" value="ECO:0007669"/>
    <property type="project" value="UniProtKB-UniRule"/>
</dbReference>
<comment type="subcellular location">
    <subcellularLocation>
        <location evidence="1">Endoplasmic reticulum membrane</location>
        <topology evidence="1">Multi-pass membrane protein</topology>
    </subcellularLocation>
</comment>
<dbReference type="GO" id="GO:0008270">
    <property type="term" value="F:zinc ion binding"/>
    <property type="evidence" value="ECO:0007669"/>
    <property type="project" value="UniProtKB-KW"/>
</dbReference>
<feature type="compositionally biased region" description="Low complexity" evidence="2">
    <location>
        <begin position="186"/>
        <end position="196"/>
    </location>
</feature>
<evidence type="ECO:0000259" key="3">
    <source>
        <dbReference type="Pfam" id="PF10058"/>
    </source>
</evidence>
<keyword evidence="1" id="KW-0862">Zinc</keyword>
<reference evidence="4 5" key="1">
    <citation type="submission" date="2019-09" db="EMBL/GenBank/DDBJ databases">
        <authorList>
            <consortium name="DOE Joint Genome Institute"/>
            <person name="Mondo S.J."/>
            <person name="Navarro-Mendoza M.I."/>
            <person name="Perez-Arques C."/>
            <person name="Panchal S."/>
            <person name="Nicolas F.E."/>
            <person name="Ganguly P."/>
            <person name="Pangilinan J."/>
            <person name="Grigoriev I."/>
            <person name="Heitman J."/>
            <person name="Sanya K."/>
            <person name="Garre V."/>
        </authorList>
    </citation>
    <scope>NUCLEOTIDE SEQUENCE [LARGE SCALE GENOMIC DNA]</scope>
    <source>
        <strain evidence="4 5">MU402</strain>
    </source>
</reference>
<protein>
    <recommendedName>
        <fullName evidence="1">Endoplasmic reticulum junction formation protein lunapark</fullName>
    </recommendedName>
</protein>
<evidence type="ECO:0000256" key="2">
    <source>
        <dbReference type="SAM" id="MobiDB-lite"/>
    </source>
</evidence>
<dbReference type="Proteomes" id="UP000469890">
    <property type="component" value="Unassembled WGS sequence"/>
</dbReference>
<feature type="transmembrane region" description="Helical" evidence="1">
    <location>
        <begin position="45"/>
        <end position="65"/>
    </location>
</feature>
<comment type="function">
    <text evidence="1">Plays a role in determining ER morphology.</text>
</comment>
<feature type="transmembrane region" description="Helical" evidence="1">
    <location>
        <begin position="77"/>
        <end position="95"/>
    </location>
</feature>
<keyword evidence="1" id="KW-1133">Transmembrane helix</keyword>
<comment type="similarity">
    <text evidence="1">Belongs to the lunapark family.</text>
</comment>
<dbReference type="AlphaFoldDB" id="A0A8H4B8C7"/>
<dbReference type="InterPro" id="IPR040115">
    <property type="entry name" value="Lnp"/>
</dbReference>
<dbReference type="GO" id="GO:0098826">
    <property type="term" value="C:endoplasmic reticulum tubular network membrane"/>
    <property type="evidence" value="ECO:0007669"/>
    <property type="project" value="UniProtKB-UniRule"/>
</dbReference>
<keyword evidence="1" id="KW-0863">Zinc-finger</keyword>
<feature type="compositionally biased region" description="Basic and acidic residues" evidence="2">
    <location>
        <begin position="292"/>
        <end position="311"/>
    </location>
</feature>
<sequence length="318" mass="36924">MGTLFSRNKSDSESFEKVLSRYDDDIQKYEIQLSDIRIQDRRVSILWVLYATVLWAIYIVYYFYMLHDGYSNNVQEQLLAALPILLGPICIYYVRRGLKWIYNKRLNSITNKLNVLRKKQKLKVEELKNKTAYYTTKSLLERYDPASEKKKELDEIKRKKRIEEQERQKALQKQKQAVKNSASTMSQQSQQPPQSQRWYDKLVDALVGDVGPETKYALICIHCNAHNGLVLPQEMDTIQYTCPHCHQFNPSRKARMPHPGGSVLPKVPPKPDHDESIDLVTSDSSSSNSDKSATKDTSLRQRTTAEEKKYPVEPYAID</sequence>
<dbReference type="PANTHER" id="PTHR22166">
    <property type="entry name" value="ENDOPLASMIC RETICULUM JUNCTION FORMATION PROTEIN LUNAPARK"/>
    <property type="match status" value="1"/>
</dbReference>
<dbReference type="EMBL" id="JAAECE010000009">
    <property type="protein sequence ID" value="KAF1797592.1"/>
    <property type="molecule type" value="Genomic_DNA"/>
</dbReference>
<dbReference type="Pfam" id="PF10058">
    <property type="entry name" value="Zn_ribbon_10"/>
    <property type="match status" value="1"/>
</dbReference>
<dbReference type="PANTHER" id="PTHR22166:SF12">
    <property type="entry name" value="ENDOPLASMIC RETICULUM JUNCTION FORMATION PROTEIN LUNAPARK"/>
    <property type="match status" value="1"/>
</dbReference>
<feature type="compositionally biased region" description="Low complexity" evidence="2">
    <location>
        <begin position="281"/>
        <end position="291"/>
    </location>
</feature>
<comment type="caution">
    <text evidence="4">The sequence shown here is derived from an EMBL/GenBank/DDBJ whole genome shotgun (WGS) entry which is preliminary data.</text>
</comment>
<feature type="region of interest" description="Disordered" evidence="2">
    <location>
        <begin position="252"/>
        <end position="318"/>
    </location>
</feature>
<dbReference type="InterPro" id="IPR019273">
    <property type="entry name" value="Lunapark_Znf"/>
</dbReference>
<accession>A0A8H4B8C7</accession>
<dbReference type="GO" id="GO:1903373">
    <property type="term" value="P:positive regulation of endoplasmic reticulum tubular network organization"/>
    <property type="evidence" value="ECO:0007669"/>
    <property type="project" value="UniProtKB-UniRule"/>
</dbReference>
<organism evidence="4 5">
    <name type="scientific">Mucor circinelloides f. lusitanicus</name>
    <name type="common">Mucor racemosus var. lusitanicus</name>
    <dbReference type="NCBI Taxonomy" id="29924"/>
    <lineage>
        <taxon>Eukaryota</taxon>
        <taxon>Fungi</taxon>
        <taxon>Fungi incertae sedis</taxon>
        <taxon>Mucoromycota</taxon>
        <taxon>Mucoromycotina</taxon>
        <taxon>Mucoromycetes</taxon>
        <taxon>Mucorales</taxon>
        <taxon>Mucorineae</taxon>
        <taxon>Mucoraceae</taxon>
        <taxon>Mucor</taxon>
    </lineage>
</organism>
<keyword evidence="1" id="KW-0472">Membrane</keyword>
<keyword evidence="1" id="KW-0256">Endoplasmic reticulum</keyword>
<proteinExistence type="inferred from homology"/>
<keyword evidence="1" id="KW-0812">Transmembrane</keyword>
<keyword evidence="1" id="KW-0479">Metal-binding</keyword>
<evidence type="ECO:0000313" key="4">
    <source>
        <dbReference type="EMBL" id="KAF1797592.1"/>
    </source>
</evidence>